<reference evidence="1 2" key="1">
    <citation type="submission" date="2015-01" db="EMBL/GenBank/DDBJ databases">
        <title>Evolution of Trichinella species and genotypes.</title>
        <authorList>
            <person name="Korhonen P.K."/>
            <person name="Edoardo P."/>
            <person name="Giuseppe L.R."/>
            <person name="Gasser R.B."/>
        </authorList>
    </citation>
    <scope>NUCLEOTIDE SEQUENCE [LARGE SCALE GENOMIC DNA]</scope>
    <source>
        <strain evidence="1">ISS3</strain>
    </source>
</reference>
<gene>
    <name evidence="1" type="ORF">T01_10329</name>
</gene>
<dbReference type="InParanoid" id="A0A0V1A380"/>
<keyword evidence="2" id="KW-1185">Reference proteome</keyword>
<proteinExistence type="predicted"/>
<dbReference type="Proteomes" id="UP000054776">
    <property type="component" value="Unassembled WGS sequence"/>
</dbReference>
<sequence length="37" mass="4196">MKSCICPRRRINTFVTSRNGRLTCFPLKENINGSPGQ</sequence>
<protein>
    <submittedName>
        <fullName evidence="1">Uncharacterized protein</fullName>
    </submittedName>
</protein>
<dbReference type="EMBL" id="JYDH01002140">
    <property type="protein sequence ID" value="KRY18867.1"/>
    <property type="molecule type" value="Genomic_DNA"/>
</dbReference>
<evidence type="ECO:0000313" key="1">
    <source>
        <dbReference type="EMBL" id="KRY18867.1"/>
    </source>
</evidence>
<comment type="caution">
    <text evidence="1">The sequence shown here is derived from an EMBL/GenBank/DDBJ whole genome shotgun (WGS) entry which is preliminary data.</text>
</comment>
<name>A0A0V1A380_TRISP</name>
<accession>A0A0V1A380</accession>
<organism evidence="1 2">
    <name type="scientific">Trichinella spiralis</name>
    <name type="common">Trichina worm</name>
    <dbReference type="NCBI Taxonomy" id="6334"/>
    <lineage>
        <taxon>Eukaryota</taxon>
        <taxon>Metazoa</taxon>
        <taxon>Ecdysozoa</taxon>
        <taxon>Nematoda</taxon>
        <taxon>Enoplea</taxon>
        <taxon>Dorylaimia</taxon>
        <taxon>Trichinellida</taxon>
        <taxon>Trichinellidae</taxon>
        <taxon>Trichinella</taxon>
    </lineage>
</organism>
<dbReference type="AlphaFoldDB" id="A0A0V1A380"/>
<evidence type="ECO:0000313" key="2">
    <source>
        <dbReference type="Proteomes" id="UP000054776"/>
    </source>
</evidence>